<organism evidence="3">
    <name type="scientific">hydrothermal vent metagenome</name>
    <dbReference type="NCBI Taxonomy" id="652676"/>
    <lineage>
        <taxon>unclassified sequences</taxon>
        <taxon>metagenomes</taxon>
        <taxon>ecological metagenomes</taxon>
    </lineage>
</organism>
<accession>A0A3B1C6U5</accession>
<protein>
    <submittedName>
        <fullName evidence="3">ADP-heptose--lipooligosaccharide heptosyltransferase II</fullName>
    </submittedName>
</protein>
<sequence length="352" mass="40457">MKILVNALSGIGDALMFTPALSILKKELPDAQVDVLVMFKGVKDLYENLDEIDHVYFHDMINSSKLSNLQYVLNLRKNEYDISINVYPSNRKEYNFVNLLIGAPKRAGVRYKRNDSMHLGFLNNYRIEENDDFHCVEENIRQIENLLEIKVDEIPDLNFPLNDKEILFAKNYLQRMNINDDEFVVGIHAGCSVLKNHINRRWSPENFAKLISQLIEKKNAKVLLFGGPDENELKANIISQVNSVHLINVETKNLRQTAAVMKRSDLFVTNDSGLMHIAAALGRKIVPIIGPTNENYIHPWKTEYKTATLNLDCAPCFYYSPKPLTCYRDDVKFKCLKELSVEKVFAVVEEMI</sequence>
<keyword evidence="1" id="KW-0328">Glycosyltransferase</keyword>
<dbReference type="GO" id="GO:0008713">
    <property type="term" value="F:ADP-heptose-lipopolysaccharide heptosyltransferase activity"/>
    <property type="evidence" value="ECO:0007669"/>
    <property type="project" value="TreeGrafter"/>
</dbReference>
<name>A0A3B1C6U5_9ZZZZ</name>
<evidence type="ECO:0000256" key="1">
    <source>
        <dbReference type="ARBA" id="ARBA00022676"/>
    </source>
</evidence>
<dbReference type="Pfam" id="PF01075">
    <property type="entry name" value="Glyco_transf_9"/>
    <property type="match status" value="1"/>
</dbReference>
<dbReference type="Gene3D" id="3.40.50.2000">
    <property type="entry name" value="Glycogen Phosphorylase B"/>
    <property type="match status" value="2"/>
</dbReference>
<gene>
    <name evidence="3" type="ORF">MNBD_IGNAVI01-2075</name>
</gene>
<dbReference type="InterPro" id="IPR002201">
    <property type="entry name" value="Glyco_trans_9"/>
</dbReference>
<evidence type="ECO:0000313" key="3">
    <source>
        <dbReference type="EMBL" id="VAX19744.1"/>
    </source>
</evidence>
<dbReference type="PANTHER" id="PTHR30160:SF1">
    <property type="entry name" value="LIPOPOLYSACCHARIDE 1,2-N-ACETYLGLUCOSAMINETRANSFERASE-RELATED"/>
    <property type="match status" value="1"/>
</dbReference>
<proteinExistence type="predicted"/>
<dbReference type="EMBL" id="UOGD01000151">
    <property type="protein sequence ID" value="VAX19744.1"/>
    <property type="molecule type" value="Genomic_DNA"/>
</dbReference>
<dbReference type="GO" id="GO:0009244">
    <property type="term" value="P:lipopolysaccharide core region biosynthetic process"/>
    <property type="evidence" value="ECO:0007669"/>
    <property type="project" value="TreeGrafter"/>
</dbReference>
<dbReference type="AlphaFoldDB" id="A0A3B1C6U5"/>
<dbReference type="SUPFAM" id="SSF53756">
    <property type="entry name" value="UDP-Glycosyltransferase/glycogen phosphorylase"/>
    <property type="match status" value="1"/>
</dbReference>
<dbReference type="CDD" id="cd03789">
    <property type="entry name" value="GT9_LPS_heptosyltransferase"/>
    <property type="match status" value="1"/>
</dbReference>
<keyword evidence="2 3" id="KW-0808">Transferase</keyword>
<dbReference type="InterPro" id="IPR051199">
    <property type="entry name" value="LPS_LOS_Heptosyltrfase"/>
</dbReference>
<evidence type="ECO:0000256" key="2">
    <source>
        <dbReference type="ARBA" id="ARBA00022679"/>
    </source>
</evidence>
<dbReference type="GO" id="GO:0005829">
    <property type="term" value="C:cytosol"/>
    <property type="evidence" value="ECO:0007669"/>
    <property type="project" value="TreeGrafter"/>
</dbReference>
<dbReference type="PANTHER" id="PTHR30160">
    <property type="entry name" value="TETRAACYLDISACCHARIDE 4'-KINASE-RELATED"/>
    <property type="match status" value="1"/>
</dbReference>
<reference evidence="3" key="1">
    <citation type="submission" date="2018-06" db="EMBL/GenBank/DDBJ databases">
        <authorList>
            <person name="Zhirakovskaya E."/>
        </authorList>
    </citation>
    <scope>NUCLEOTIDE SEQUENCE</scope>
</reference>